<reference evidence="4 5" key="1">
    <citation type="journal article" date="2018" name="PLoS ONE">
        <title>The draft genome of Kipferlia bialata reveals reductive genome evolution in fornicate parasites.</title>
        <authorList>
            <person name="Tanifuji G."/>
            <person name="Takabayashi S."/>
            <person name="Kume K."/>
            <person name="Takagi M."/>
            <person name="Nakayama T."/>
            <person name="Kamikawa R."/>
            <person name="Inagaki Y."/>
            <person name="Hashimoto T."/>
        </authorList>
    </citation>
    <scope>NUCLEOTIDE SEQUENCE [LARGE SCALE GENOMIC DNA]</scope>
    <source>
        <strain evidence="4">NY0173</strain>
    </source>
</reference>
<dbReference type="AlphaFoldDB" id="A0A391NUX0"/>
<organism evidence="4 5">
    <name type="scientific">Kipferlia bialata</name>
    <dbReference type="NCBI Taxonomy" id="797122"/>
    <lineage>
        <taxon>Eukaryota</taxon>
        <taxon>Metamonada</taxon>
        <taxon>Carpediemonas-like organisms</taxon>
        <taxon>Kipferlia</taxon>
    </lineage>
</organism>
<dbReference type="EMBL" id="BDIP01009334">
    <property type="protein sequence ID" value="GCA64994.1"/>
    <property type="molecule type" value="Genomic_DNA"/>
</dbReference>
<keyword evidence="3" id="KW-0862">Zinc</keyword>
<keyword evidence="2" id="KW-0863">Zinc-finger</keyword>
<name>A0A391NUX0_9EUKA</name>
<sequence>MDYLDSMGQCVSDRRCVYCKRGSDSTLFLCGHPFCNTCLAGRCLATPLKTPIRCACCDELVYIKNIKECLSKAQYRMFAAESAASFLLSVGVGRRDTGNVGSDVADVTLATSRDIL</sequence>
<dbReference type="Proteomes" id="UP000265618">
    <property type="component" value="Unassembled WGS sequence"/>
</dbReference>
<keyword evidence="5" id="KW-1185">Reference proteome</keyword>
<evidence type="ECO:0000256" key="2">
    <source>
        <dbReference type="ARBA" id="ARBA00022771"/>
    </source>
</evidence>
<evidence type="ECO:0008006" key="6">
    <source>
        <dbReference type="Google" id="ProtNLM"/>
    </source>
</evidence>
<keyword evidence="1" id="KW-0479">Metal-binding</keyword>
<dbReference type="InterPro" id="IPR017907">
    <property type="entry name" value="Znf_RING_CS"/>
</dbReference>
<evidence type="ECO:0000313" key="5">
    <source>
        <dbReference type="Proteomes" id="UP000265618"/>
    </source>
</evidence>
<comment type="caution">
    <text evidence="4">The sequence shown here is derived from an EMBL/GenBank/DDBJ whole genome shotgun (WGS) entry which is preliminary data.</text>
</comment>
<accession>A0A391NUX0</accession>
<gene>
    <name evidence="4" type="ORF">KIPB_015951</name>
</gene>
<protein>
    <recommendedName>
        <fullName evidence="6">RING-type domain-containing protein</fullName>
    </recommendedName>
</protein>
<evidence type="ECO:0000256" key="3">
    <source>
        <dbReference type="ARBA" id="ARBA00022833"/>
    </source>
</evidence>
<dbReference type="PROSITE" id="PS00518">
    <property type="entry name" value="ZF_RING_1"/>
    <property type="match status" value="1"/>
</dbReference>
<proteinExistence type="predicted"/>
<evidence type="ECO:0000313" key="4">
    <source>
        <dbReference type="EMBL" id="GCA64994.1"/>
    </source>
</evidence>
<evidence type="ECO:0000256" key="1">
    <source>
        <dbReference type="ARBA" id="ARBA00022723"/>
    </source>
</evidence>
<dbReference type="GO" id="GO:0008270">
    <property type="term" value="F:zinc ion binding"/>
    <property type="evidence" value="ECO:0007669"/>
    <property type="project" value="UniProtKB-KW"/>
</dbReference>